<keyword evidence="11" id="KW-1185">Reference proteome</keyword>
<evidence type="ECO:0000256" key="7">
    <source>
        <dbReference type="ARBA" id="ARBA00023237"/>
    </source>
</evidence>
<evidence type="ECO:0000256" key="6">
    <source>
        <dbReference type="ARBA" id="ARBA00023136"/>
    </source>
</evidence>
<dbReference type="PATRIC" id="fig|451.8.peg.358"/>
<protein>
    <submittedName>
        <fullName evidence="9">Polymorphic outer membrane protein repeat-containing protein</fullName>
    </submittedName>
</protein>
<comment type="subcellular location">
    <subcellularLocation>
        <location evidence="1">Cell envelope</location>
    </subcellularLocation>
    <subcellularLocation>
        <location evidence="2">Cell outer membrane</location>
    </subcellularLocation>
    <subcellularLocation>
        <location evidence="3">Secreted</location>
    </subcellularLocation>
</comment>
<dbReference type="HOGENOM" id="CLU_581276_0_0_6"/>
<dbReference type="InterPro" id="IPR011050">
    <property type="entry name" value="Pectin_lyase_fold/virulence"/>
</dbReference>
<dbReference type="GO" id="GO:0005576">
    <property type="term" value="C:extracellular region"/>
    <property type="evidence" value="ECO:0007669"/>
    <property type="project" value="UniProtKB-SubCell"/>
</dbReference>
<evidence type="ECO:0000256" key="2">
    <source>
        <dbReference type="ARBA" id="ARBA00004442"/>
    </source>
</evidence>
<keyword evidence="4" id="KW-0964">Secreted</keyword>
<evidence type="ECO:0000313" key="9">
    <source>
        <dbReference type="EMBL" id="SCY63268.1"/>
    </source>
</evidence>
<evidence type="ECO:0000313" key="8">
    <source>
        <dbReference type="EMBL" id="CEG60207.1"/>
    </source>
</evidence>
<dbReference type="KEGG" id="tmc:LMI_0887"/>
<dbReference type="NCBIfam" id="TIGR01376">
    <property type="entry name" value="POMP_repeat"/>
    <property type="match status" value="1"/>
</dbReference>
<evidence type="ECO:0000256" key="5">
    <source>
        <dbReference type="ARBA" id="ARBA00022729"/>
    </source>
</evidence>
<dbReference type="Proteomes" id="UP000032414">
    <property type="component" value="Chromosome I"/>
</dbReference>
<sequence>MAGNDILPGTGVKNVKLDSLIVRGGYANGPDNGVLGTHNVLQSLFYDHAAGGGLLARYGSTIALSRMLFDQNGSDGSNATITEILAGQLLVLASGGGAVAAIDPNTLITINNSRFFKNIASFQGASGGALINMIKASYSITASQFEQNVSFRNGGAIRGKDASDIGISSSIFNNNVLSGPVPDASGGAIGTINSNLSVFDSIFTQNATTPTGFGGGAIFFHIPFNDGSPHFLTVERSKFANNFAAAFGGGGVNVFGILPNLGSQALINRCEFSNNTGGVGGAIYLDSITTAVTQSTFSANTAQLQGGAIFSSNFGNAIFNSIQPTQQQISNNVFSNNAIVGVPAGTASPLFFFNFIANFFSNNTSSVNGMSPGGGAIAVVFSGNTKIFNNAFTYNAALRSLLEEPGHGGAILVGGIVGTPLPIDLSLACASSNLFYGNQANIDNDIAVYNPANIPNGVIVAPSCPIPVKG</sequence>
<dbReference type="InterPro" id="IPR003368">
    <property type="entry name" value="POMP_repeat"/>
</dbReference>
<name>A0A098GDY8_LEGMI</name>
<reference evidence="9 11" key="3">
    <citation type="submission" date="2016-10" db="EMBL/GenBank/DDBJ databases">
        <authorList>
            <person name="Varghese N."/>
            <person name="Submissions S."/>
        </authorList>
    </citation>
    <scope>NUCLEOTIDE SEQUENCE [LARGE SCALE GENOMIC DNA]</scope>
    <source>
        <strain evidence="9 11">ATCC 33218</strain>
    </source>
</reference>
<dbReference type="PANTHER" id="PTHR11319:SF35">
    <property type="entry name" value="OUTER MEMBRANE PROTEIN PMPC-RELATED"/>
    <property type="match status" value="1"/>
</dbReference>
<evidence type="ECO:0000313" key="10">
    <source>
        <dbReference type="Proteomes" id="UP000032414"/>
    </source>
</evidence>
<gene>
    <name evidence="8" type="ORF">LMI_0887</name>
    <name evidence="9" type="ORF">SAMN02982997_02297</name>
</gene>
<organism evidence="8 10">
    <name type="scientific">Legionella micdadei</name>
    <name type="common">Tatlockia micdadei</name>
    <dbReference type="NCBI Taxonomy" id="451"/>
    <lineage>
        <taxon>Bacteria</taxon>
        <taxon>Pseudomonadati</taxon>
        <taxon>Pseudomonadota</taxon>
        <taxon>Gammaproteobacteria</taxon>
        <taxon>Legionellales</taxon>
        <taxon>Legionellaceae</taxon>
        <taxon>Legionella</taxon>
    </lineage>
</organism>
<dbReference type="EMBL" id="FMVN01000012">
    <property type="protein sequence ID" value="SCY63268.1"/>
    <property type="molecule type" value="Genomic_DNA"/>
</dbReference>
<keyword evidence="7" id="KW-0998">Cell outer membrane</keyword>
<dbReference type="EMBL" id="LN614830">
    <property type="protein sequence ID" value="CEG60207.1"/>
    <property type="molecule type" value="Genomic_DNA"/>
</dbReference>
<evidence type="ECO:0000256" key="3">
    <source>
        <dbReference type="ARBA" id="ARBA00004613"/>
    </source>
</evidence>
<reference evidence="10" key="1">
    <citation type="submission" date="2014-09" db="EMBL/GenBank/DDBJ databases">
        <authorList>
            <person name="Gomez-Valero L."/>
        </authorList>
    </citation>
    <scope>NUCLEOTIDE SEQUENCE [LARGE SCALE GENOMIC DNA]</scope>
    <source>
        <strain evidence="10">ATCC33218</strain>
    </source>
</reference>
<proteinExistence type="predicted"/>
<dbReference type="PANTHER" id="PTHR11319">
    <property type="entry name" value="G PROTEIN-COUPLED RECEPTOR-RELATED"/>
    <property type="match status" value="1"/>
</dbReference>
<dbReference type="SUPFAM" id="SSF51126">
    <property type="entry name" value="Pectin lyase-like"/>
    <property type="match status" value="2"/>
</dbReference>
<dbReference type="Proteomes" id="UP000182998">
    <property type="component" value="Unassembled WGS sequence"/>
</dbReference>
<dbReference type="RefSeq" id="WP_052679446.1">
    <property type="nucleotide sequence ID" value="NZ_FMVN01000012.1"/>
</dbReference>
<dbReference type="Pfam" id="PF02415">
    <property type="entry name" value="Chlam_PMP"/>
    <property type="match status" value="2"/>
</dbReference>
<keyword evidence="6" id="KW-0472">Membrane</keyword>
<evidence type="ECO:0000313" key="11">
    <source>
        <dbReference type="Proteomes" id="UP000182998"/>
    </source>
</evidence>
<evidence type="ECO:0000256" key="4">
    <source>
        <dbReference type="ARBA" id="ARBA00022525"/>
    </source>
</evidence>
<accession>A0A098GDY8</accession>
<evidence type="ECO:0000256" key="1">
    <source>
        <dbReference type="ARBA" id="ARBA00004196"/>
    </source>
</evidence>
<dbReference type="GO" id="GO:0009279">
    <property type="term" value="C:cell outer membrane"/>
    <property type="evidence" value="ECO:0007669"/>
    <property type="project" value="UniProtKB-SubCell"/>
</dbReference>
<dbReference type="AlphaFoldDB" id="A0A098GDY8"/>
<keyword evidence="5" id="KW-0732">Signal</keyword>
<reference evidence="8" key="2">
    <citation type="submission" date="2014-09" db="EMBL/GenBank/DDBJ databases">
        <authorList>
            <person name="GOMEZ-VALERO Laura"/>
        </authorList>
    </citation>
    <scope>NUCLEOTIDE SEQUENCE</scope>
    <source>
        <strain evidence="8">ATCC33218</strain>
    </source>
</reference>